<organism evidence="2 3">
    <name type="scientific">Pomacea canaliculata</name>
    <name type="common">Golden apple snail</name>
    <dbReference type="NCBI Taxonomy" id="400727"/>
    <lineage>
        <taxon>Eukaryota</taxon>
        <taxon>Metazoa</taxon>
        <taxon>Spiralia</taxon>
        <taxon>Lophotrochozoa</taxon>
        <taxon>Mollusca</taxon>
        <taxon>Gastropoda</taxon>
        <taxon>Caenogastropoda</taxon>
        <taxon>Architaenioglossa</taxon>
        <taxon>Ampullarioidea</taxon>
        <taxon>Ampullariidae</taxon>
        <taxon>Pomacea</taxon>
    </lineage>
</organism>
<evidence type="ECO:0000313" key="3">
    <source>
        <dbReference type="Proteomes" id="UP000245119"/>
    </source>
</evidence>
<gene>
    <name evidence="2" type="ORF">C0Q70_13149</name>
</gene>
<comment type="caution">
    <text evidence="2">The sequence shown here is derived from an EMBL/GenBank/DDBJ whole genome shotgun (WGS) entry which is preliminary data.</text>
</comment>
<accession>A0A2T7NWE2</accession>
<evidence type="ECO:0000256" key="1">
    <source>
        <dbReference type="SAM" id="MobiDB-lite"/>
    </source>
</evidence>
<reference evidence="2 3" key="1">
    <citation type="submission" date="2018-04" db="EMBL/GenBank/DDBJ databases">
        <title>The genome of golden apple snail Pomacea canaliculata provides insight into stress tolerance and invasive adaptation.</title>
        <authorList>
            <person name="Liu C."/>
            <person name="Liu B."/>
            <person name="Ren Y."/>
            <person name="Zhang Y."/>
            <person name="Wang H."/>
            <person name="Li S."/>
            <person name="Jiang F."/>
            <person name="Yin L."/>
            <person name="Zhang G."/>
            <person name="Qian W."/>
            <person name="Fan W."/>
        </authorList>
    </citation>
    <scope>NUCLEOTIDE SEQUENCE [LARGE SCALE GENOMIC DNA]</scope>
    <source>
        <strain evidence="2">SZHN2017</strain>
        <tissue evidence="2">Muscle</tissue>
    </source>
</reference>
<dbReference type="AlphaFoldDB" id="A0A2T7NWE2"/>
<feature type="region of interest" description="Disordered" evidence="1">
    <location>
        <begin position="153"/>
        <end position="189"/>
    </location>
</feature>
<proteinExistence type="predicted"/>
<dbReference type="Proteomes" id="UP000245119">
    <property type="component" value="Linkage Group LG8"/>
</dbReference>
<name>A0A2T7NWE2_POMCA</name>
<evidence type="ECO:0000313" key="2">
    <source>
        <dbReference type="EMBL" id="PVD25493.1"/>
    </source>
</evidence>
<dbReference type="EMBL" id="PZQS01000008">
    <property type="protein sequence ID" value="PVD25493.1"/>
    <property type="molecule type" value="Genomic_DNA"/>
</dbReference>
<protein>
    <submittedName>
        <fullName evidence="2">Uncharacterized protein</fullName>
    </submittedName>
</protein>
<sequence length="189" mass="20903">MTSCVYFCFRAWVSADVGVHLCIPFLPVARASAGASWSCCCVVAGLLGKTLDERSNDPGNTTEPRYGGGLIALPPSPRLKANKRPRVCARTRLALPLARRRVAVGPSCSRFWRRGWPRVFEDHDKTAAVRMLCTRHKWPSAPSATCRPHVQIRPPSAAHPTLATNPTPKTPRAVFQSSPDRALVKRRRR</sequence>
<keyword evidence="3" id="KW-1185">Reference proteome</keyword>